<dbReference type="Proteomes" id="UP000431264">
    <property type="component" value="Unassembled WGS sequence"/>
</dbReference>
<name>A0A6I4IF09_9FLAO</name>
<dbReference type="OrthoDB" id="1356208at2"/>
<proteinExistence type="predicted"/>
<dbReference type="RefSeq" id="WP_140996594.1">
    <property type="nucleotide sequence ID" value="NZ_VDCZ01000002.1"/>
</dbReference>
<comment type="caution">
    <text evidence="1">The sequence shown here is derived from an EMBL/GenBank/DDBJ whole genome shotgun (WGS) entry which is preliminary data.</text>
</comment>
<keyword evidence="2" id="KW-1185">Reference proteome</keyword>
<reference evidence="2" key="1">
    <citation type="submission" date="2019-05" db="EMBL/GenBank/DDBJ databases">
        <title>Flavobacterium profundi sp. nov., isolated from a deep-sea seamount.</title>
        <authorList>
            <person name="Zhang D.-C."/>
        </authorList>
    </citation>
    <scope>NUCLEOTIDE SEQUENCE [LARGE SCALE GENOMIC DNA]</scope>
    <source>
        <strain evidence="2">TP390</strain>
    </source>
</reference>
<organism evidence="1 2">
    <name type="scientific">Flavobacterium profundi</name>
    <dbReference type="NCBI Taxonomy" id="1774945"/>
    <lineage>
        <taxon>Bacteria</taxon>
        <taxon>Pseudomonadati</taxon>
        <taxon>Bacteroidota</taxon>
        <taxon>Flavobacteriia</taxon>
        <taxon>Flavobacteriales</taxon>
        <taxon>Flavobacteriaceae</taxon>
        <taxon>Flavobacterium</taxon>
    </lineage>
</organism>
<sequence length="241" mass="27142">MAKIEVEGTFSRRIGNYVIYELNGQMIIRSISGFSSTDLYHNKKYEKCRQNAHEFGKLSSQCKAIRMALKEILPKSNNLAVVNAFTKKMRSLLLFDTTSEKGKRQLAQALQNPLAKTALQYYPFNPMNPLGLEPVTLNNTSLRFTTTALTFPAQANSIGITTHFLFFNFITNESWLYSSSITHFQKATLPETVTVSLPDQPKAGSGIRFTLVEIAFFEHTKDIFIPLEEDASKMVVVLAVE</sequence>
<evidence type="ECO:0000313" key="1">
    <source>
        <dbReference type="EMBL" id="MVO08195.1"/>
    </source>
</evidence>
<dbReference type="AlphaFoldDB" id="A0A6I4IF09"/>
<accession>A0A6I4IF09</accession>
<protein>
    <submittedName>
        <fullName evidence="1">Uncharacterized protein</fullName>
    </submittedName>
</protein>
<gene>
    <name evidence="1" type="ORF">GOQ30_03320</name>
</gene>
<evidence type="ECO:0000313" key="2">
    <source>
        <dbReference type="Proteomes" id="UP000431264"/>
    </source>
</evidence>
<dbReference type="EMBL" id="WQLW01000002">
    <property type="protein sequence ID" value="MVO08195.1"/>
    <property type="molecule type" value="Genomic_DNA"/>
</dbReference>